<evidence type="ECO:0000313" key="2">
    <source>
        <dbReference type="EMBL" id="MBE4747101.1"/>
    </source>
</evidence>
<name>A0ABR9PGQ2_9BACT</name>
<sequence>MRRVRFTLGCFLVQGWLVLMLVLSGCRTPVAAWTGTVEWPDAQSARPVGNPMPAGAAQAAVGAIREFVKTTPHRVFFGCERPEDGLNVSLFTGPTPGLYYVLLDPDFERCSGPRRRILDGWFFYAVTPRGDVVAESPGPPEERAPEVPPAPQTPPTAPVEPPAESSPPAPVNEAPAPAP</sequence>
<comment type="caution">
    <text evidence="2">The sequence shown here is derived from an EMBL/GenBank/DDBJ whole genome shotgun (WGS) entry which is preliminary data.</text>
</comment>
<evidence type="ECO:0000313" key="3">
    <source>
        <dbReference type="Proteomes" id="UP001516472"/>
    </source>
</evidence>
<feature type="compositionally biased region" description="Pro residues" evidence="1">
    <location>
        <begin position="146"/>
        <end position="179"/>
    </location>
</feature>
<dbReference type="EMBL" id="JAAIYO010000001">
    <property type="protein sequence ID" value="MBE4747101.1"/>
    <property type="molecule type" value="Genomic_DNA"/>
</dbReference>
<proteinExistence type="predicted"/>
<dbReference type="PROSITE" id="PS51257">
    <property type="entry name" value="PROKAR_LIPOPROTEIN"/>
    <property type="match status" value="1"/>
</dbReference>
<feature type="region of interest" description="Disordered" evidence="1">
    <location>
        <begin position="132"/>
        <end position="179"/>
    </location>
</feature>
<accession>A0ABR9PGQ2</accession>
<gene>
    <name evidence="2" type="ORF">G4177_02790</name>
</gene>
<evidence type="ECO:0000256" key="1">
    <source>
        <dbReference type="SAM" id="MobiDB-lite"/>
    </source>
</evidence>
<organism evidence="2 3">
    <name type="scientific">Corallococcus soli</name>
    <dbReference type="NCBI Taxonomy" id="2710757"/>
    <lineage>
        <taxon>Bacteria</taxon>
        <taxon>Pseudomonadati</taxon>
        <taxon>Myxococcota</taxon>
        <taxon>Myxococcia</taxon>
        <taxon>Myxococcales</taxon>
        <taxon>Cystobacterineae</taxon>
        <taxon>Myxococcaceae</taxon>
        <taxon>Corallococcus</taxon>
    </lineage>
</organism>
<reference evidence="2 3" key="1">
    <citation type="submission" date="2020-02" db="EMBL/GenBank/DDBJ databases">
        <authorList>
            <person name="Babadi Z.K."/>
            <person name="Risdian C."/>
            <person name="Ebrahimipour G.H."/>
            <person name="Wink J."/>
        </authorList>
    </citation>
    <scope>NUCLEOTIDE SEQUENCE [LARGE SCALE GENOMIC DNA]</scope>
    <source>
        <strain evidence="2 3">ZKHCc1 1396</strain>
    </source>
</reference>
<dbReference type="Proteomes" id="UP001516472">
    <property type="component" value="Unassembled WGS sequence"/>
</dbReference>
<protein>
    <submittedName>
        <fullName evidence="2">Uncharacterized protein</fullName>
    </submittedName>
</protein>
<keyword evidence="3" id="KW-1185">Reference proteome</keyword>